<accession>A0A6N4R7L4</accession>
<comment type="catalytic activity">
    <reaction evidence="6">
        <text>Exonucleolytic cleavage in either 5'- to 3'- or 3'- to 5'-direction to yield nucleoside 5'-phosphates.</text>
        <dbReference type="EC" id="3.1.11.6"/>
    </reaction>
</comment>
<dbReference type="InterPro" id="IPR037004">
    <property type="entry name" value="Exonuc_VII_ssu_sf"/>
</dbReference>
<dbReference type="AlphaFoldDB" id="A0A6N4R7L4"/>
<dbReference type="Gene3D" id="1.10.287.1040">
    <property type="entry name" value="Exonuclease VII, small subunit"/>
    <property type="match status" value="1"/>
</dbReference>
<sequence>MTEKTPTFEQHMAELEKLVARMEQGDVPLDEALKAFEQGMKLVTVCKEQLAQAEMKVEKVMNAQGDTVAFQVGE</sequence>
<dbReference type="HAMAP" id="MF_00337">
    <property type="entry name" value="Exonuc_7_S"/>
    <property type="match status" value="1"/>
</dbReference>
<keyword evidence="5 6" id="KW-0269">Exonuclease</keyword>
<evidence type="ECO:0000256" key="4">
    <source>
        <dbReference type="ARBA" id="ARBA00022801"/>
    </source>
</evidence>
<dbReference type="InterPro" id="IPR003761">
    <property type="entry name" value="Exonuc_VII_S"/>
</dbReference>
<comment type="caution">
    <text evidence="7">The sequence shown here is derived from an EMBL/GenBank/DDBJ whole genome shotgun (WGS) entry which is preliminary data.</text>
</comment>
<evidence type="ECO:0000256" key="1">
    <source>
        <dbReference type="ARBA" id="ARBA00009998"/>
    </source>
</evidence>
<keyword evidence="2 6" id="KW-0963">Cytoplasm</keyword>
<evidence type="ECO:0000313" key="7">
    <source>
        <dbReference type="EMBL" id="TKW60374.1"/>
    </source>
</evidence>
<comment type="function">
    <text evidence="6">Bidirectionally degrades single-stranded DNA into large acid-insoluble oligonucleotides, which are then degraded further into small acid-soluble oligonucleotides.</text>
</comment>
<evidence type="ECO:0000313" key="8">
    <source>
        <dbReference type="Proteomes" id="UP000320948"/>
    </source>
</evidence>
<keyword evidence="4 6" id="KW-0378">Hydrolase</keyword>
<comment type="subunit">
    <text evidence="6">Heterooligomer composed of large and small subunits.</text>
</comment>
<comment type="similarity">
    <text evidence="1 6">Belongs to the XseB family.</text>
</comment>
<reference evidence="7 8" key="1">
    <citation type="journal article" date="2017" name="Nat. Commun.">
        <title>In situ click chemistry generation of cyclooxygenase-2 inhibitors.</title>
        <authorList>
            <person name="Bhardwaj A."/>
            <person name="Kaur J."/>
            <person name="Wuest M."/>
            <person name="Wuest F."/>
        </authorList>
    </citation>
    <scope>NUCLEOTIDE SEQUENCE [LARGE SCALE GENOMIC DNA]</scope>
    <source>
        <strain evidence="7">S2_018_000_R2_106</strain>
    </source>
</reference>
<evidence type="ECO:0000256" key="5">
    <source>
        <dbReference type="ARBA" id="ARBA00022839"/>
    </source>
</evidence>
<dbReference type="Pfam" id="PF02609">
    <property type="entry name" value="Exonuc_VII_S"/>
    <property type="match status" value="1"/>
</dbReference>
<organism evidence="7 8">
    <name type="scientific">Blastochloris viridis</name>
    <name type="common">Rhodopseudomonas viridis</name>
    <dbReference type="NCBI Taxonomy" id="1079"/>
    <lineage>
        <taxon>Bacteria</taxon>
        <taxon>Pseudomonadati</taxon>
        <taxon>Pseudomonadota</taxon>
        <taxon>Alphaproteobacteria</taxon>
        <taxon>Hyphomicrobiales</taxon>
        <taxon>Blastochloridaceae</taxon>
        <taxon>Blastochloris</taxon>
    </lineage>
</organism>
<dbReference type="NCBIfam" id="TIGR01280">
    <property type="entry name" value="xseB"/>
    <property type="match status" value="1"/>
</dbReference>
<dbReference type="PANTHER" id="PTHR34137:SF1">
    <property type="entry name" value="EXODEOXYRIBONUCLEASE 7 SMALL SUBUNIT"/>
    <property type="match status" value="1"/>
</dbReference>
<comment type="subcellular location">
    <subcellularLocation>
        <location evidence="6">Cytoplasm</location>
    </subcellularLocation>
</comment>
<proteinExistence type="inferred from homology"/>
<dbReference type="GO" id="GO:0006308">
    <property type="term" value="P:DNA catabolic process"/>
    <property type="evidence" value="ECO:0007669"/>
    <property type="project" value="UniProtKB-UniRule"/>
</dbReference>
<dbReference type="GO" id="GO:0008855">
    <property type="term" value="F:exodeoxyribonuclease VII activity"/>
    <property type="evidence" value="ECO:0007669"/>
    <property type="project" value="UniProtKB-UniRule"/>
</dbReference>
<evidence type="ECO:0000256" key="3">
    <source>
        <dbReference type="ARBA" id="ARBA00022722"/>
    </source>
</evidence>
<dbReference type="NCBIfam" id="NF002140">
    <property type="entry name" value="PRK00977.1-4"/>
    <property type="match status" value="1"/>
</dbReference>
<dbReference type="EC" id="3.1.11.6" evidence="6"/>
<dbReference type="GO" id="GO:0009318">
    <property type="term" value="C:exodeoxyribonuclease VII complex"/>
    <property type="evidence" value="ECO:0007669"/>
    <property type="project" value="UniProtKB-UniRule"/>
</dbReference>
<dbReference type="SUPFAM" id="SSF116842">
    <property type="entry name" value="XseB-like"/>
    <property type="match status" value="1"/>
</dbReference>
<gene>
    <name evidence="6 7" type="primary">xseB</name>
    <name evidence="7" type="ORF">DI628_05515</name>
</gene>
<dbReference type="EMBL" id="VAFM01000002">
    <property type="protein sequence ID" value="TKW60374.1"/>
    <property type="molecule type" value="Genomic_DNA"/>
</dbReference>
<keyword evidence="3 6" id="KW-0540">Nuclease</keyword>
<dbReference type="PANTHER" id="PTHR34137">
    <property type="entry name" value="EXODEOXYRIBONUCLEASE 7 SMALL SUBUNIT"/>
    <property type="match status" value="1"/>
</dbReference>
<name>A0A6N4R7L4_BLAVI</name>
<dbReference type="PIRSF" id="PIRSF006488">
    <property type="entry name" value="Exonuc_VII_S"/>
    <property type="match status" value="1"/>
</dbReference>
<dbReference type="Proteomes" id="UP000320948">
    <property type="component" value="Unassembled WGS sequence"/>
</dbReference>
<protein>
    <recommendedName>
        <fullName evidence="6">Exodeoxyribonuclease 7 small subunit</fullName>
        <ecNumber evidence="6">3.1.11.6</ecNumber>
    </recommendedName>
    <alternativeName>
        <fullName evidence="6">Exodeoxyribonuclease VII small subunit</fullName>
        <shortName evidence="6">Exonuclease VII small subunit</shortName>
    </alternativeName>
</protein>
<dbReference type="GO" id="GO:0005829">
    <property type="term" value="C:cytosol"/>
    <property type="evidence" value="ECO:0007669"/>
    <property type="project" value="TreeGrafter"/>
</dbReference>
<evidence type="ECO:0000256" key="2">
    <source>
        <dbReference type="ARBA" id="ARBA00022490"/>
    </source>
</evidence>
<evidence type="ECO:0000256" key="6">
    <source>
        <dbReference type="HAMAP-Rule" id="MF_00337"/>
    </source>
</evidence>